<feature type="non-terminal residue" evidence="1">
    <location>
        <position position="158"/>
    </location>
</feature>
<proteinExistence type="predicted"/>
<name>A0A383A2U7_9ZZZZ</name>
<reference evidence="1" key="1">
    <citation type="submission" date="2018-05" db="EMBL/GenBank/DDBJ databases">
        <authorList>
            <person name="Lanie J.A."/>
            <person name="Ng W.-L."/>
            <person name="Kazmierczak K.M."/>
            <person name="Andrzejewski T.M."/>
            <person name="Davidsen T.M."/>
            <person name="Wayne K.J."/>
            <person name="Tettelin H."/>
            <person name="Glass J.I."/>
            <person name="Rusch D."/>
            <person name="Podicherti R."/>
            <person name="Tsui H.-C.T."/>
            <person name="Winkler M.E."/>
        </authorList>
    </citation>
    <scope>NUCLEOTIDE SEQUENCE</scope>
</reference>
<organism evidence="1">
    <name type="scientific">marine metagenome</name>
    <dbReference type="NCBI Taxonomy" id="408172"/>
    <lineage>
        <taxon>unclassified sequences</taxon>
        <taxon>metagenomes</taxon>
        <taxon>ecological metagenomes</taxon>
    </lineage>
</organism>
<accession>A0A383A2U7</accession>
<protein>
    <recommendedName>
        <fullName evidence="2">ATPase dynein-related AAA domain-containing protein</fullName>
    </recommendedName>
</protein>
<evidence type="ECO:0000313" key="1">
    <source>
        <dbReference type="EMBL" id="SVE01919.1"/>
    </source>
</evidence>
<dbReference type="AlphaFoldDB" id="A0A383A2U7"/>
<gene>
    <name evidence="1" type="ORF">METZ01_LOCUS454773</name>
</gene>
<evidence type="ECO:0008006" key="2">
    <source>
        <dbReference type="Google" id="ProtNLM"/>
    </source>
</evidence>
<sequence>MNIIEKSLIGEIQDYYNSYLNLGDGYLIDLVLATRISIDTDEPLWICIQGPSSSGKTEVLRMLNKDPECHFLYDLTGVSLFSGSNGARGGYIPREVGEKGLLVFPDFTTVMSKAKHILESIMSQLRVTFDGDASRITGMDTNRIEPWSGNVGVLLAVT</sequence>
<dbReference type="EMBL" id="UINC01188613">
    <property type="protein sequence ID" value="SVE01919.1"/>
    <property type="molecule type" value="Genomic_DNA"/>
</dbReference>